<comment type="caution">
    <text evidence="2">The sequence shown here is derived from an EMBL/GenBank/DDBJ whole genome shotgun (WGS) entry which is preliminary data.</text>
</comment>
<dbReference type="Proteomes" id="UP001501444">
    <property type="component" value="Unassembled WGS sequence"/>
</dbReference>
<name>A0ABN3FJR2_9ACTN</name>
<gene>
    <name evidence="2" type="ORF">GCM10010170_010520</name>
</gene>
<evidence type="ECO:0000313" key="3">
    <source>
        <dbReference type="Proteomes" id="UP001501444"/>
    </source>
</evidence>
<reference evidence="2 3" key="1">
    <citation type="journal article" date="2019" name="Int. J. Syst. Evol. Microbiol.">
        <title>The Global Catalogue of Microorganisms (GCM) 10K type strain sequencing project: providing services to taxonomists for standard genome sequencing and annotation.</title>
        <authorList>
            <consortium name="The Broad Institute Genomics Platform"/>
            <consortium name="The Broad Institute Genome Sequencing Center for Infectious Disease"/>
            <person name="Wu L."/>
            <person name="Ma J."/>
        </authorList>
    </citation>
    <scope>NUCLEOTIDE SEQUENCE [LARGE SCALE GENOMIC DNA]</scope>
    <source>
        <strain evidence="2 3">JCM 3272</strain>
    </source>
</reference>
<feature type="region of interest" description="Disordered" evidence="1">
    <location>
        <begin position="1"/>
        <end position="60"/>
    </location>
</feature>
<dbReference type="RefSeq" id="WP_344611071.1">
    <property type="nucleotide sequence ID" value="NZ_BAAARV010000006.1"/>
</dbReference>
<proteinExistence type="predicted"/>
<organism evidence="2 3">
    <name type="scientific">Dactylosporangium salmoneum</name>
    <dbReference type="NCBI Taxonomy" id="53361"/>
    <lineage>
        <taxon>Bacteria</taxon>
        <taxon>Bacillati</taxon>
        <taxon>Actinomycetota</taxon>
        <taxon>Actinomycetes</taxon>
        <taxon>Micromonosporales</taxon>
        <taxon>Micromonosporaceae</taxon>
        <taxon>Dactylosporangium</taxon>
    </lineage>
</organism>
<dbReference type="InterPro" id="IPR025242">
    <property type="entry name" value="DUF4193"/>
</dbReference>
<sequence>MNVDHDAARPSQAEATDDGLDALTGSHAKGRAGNADVDDVAGPVSASDLESTDEEMSVPVVPMRGDEFRCARCFLIHHRSRLADDHGVQVCRDCA</sequence>
<accession>A0ABN3FJR2</accession>
<keyword evidence="3" id="KW-1185">Reference proteome</keyword>
<protein>
    <submittedName>
        <fullName evidence="2">DUF4193 domain-containing protein</fullName>
    </submittedName>
</protein>
<dbReference type="EMBL" id="BAAARV010000006">
    <property type="protein sequence ID" value="GAA2331799.1"/>
    <property type="molecule type" value="Genomic_DNA"/>
</dbReference>
<dbReference type="Pfam" id="PF13834">
    <property type="entry name" value="DUF4193"/>
    <property type="match status" value="1"/>
</dbReference>
<evidence type="ECO:0000313" key="2">
    <source>
        <dbReference type="EMBL" id="GAA2331799.1"/>
    </source>
</evidence>
<evidence type="ECO:0000256" key="1">
    <source>
        <dbReference type="SAM" id="MobiDB-lite"/>
    </source>
</evidence>